<name>A0A8H7DWZ4_9EURO</name>
<comment type="caution">
    <text evidence="1">The sequence shown here is derived from an EMBL/GenBank/DDBJ whole genome shotgun (WGS) entry which is preliminary data.</text>
</comment>
<gene>
    <name evidence="1" type="ORF">GJ744_005795</name>
</gene>
<evidence type="ECO:0000313" key="1">
    <source>
        <dbReference type="EMBL" id="KAF7502449.1"/>
    </source>
</evidence>
<keyword evidence="2" id="KW-1185">Reference proteome</keyword>
<dbReference type="AlphaFoldDB" id="A0A8H7DWZ4"/>
<dbReference type="EMBL" id="JAACFV010000251">
    <property type="protein sequence ID" value="KAF7502449.1"/>
    <property type="molecule type" value="Genomic_DNA"/>
</dbReference>
<reference evidence="1" key="1">
    <citation type="submission" date="2020-02" db="EMBL/GenBank/DDBJ databases">
        <authorList>
            <person name="Palmer J.M."/>
        </authorList>
    </citation>
    <scope>NUCLEOTIDE SEQUENCE</scope>
    <source>
        <strain evidence="1">EPUS1.4</strain>
        <tissue evidence="1">Thallus</tissue>
    </source>
</reference>
<protein>
    <submittedName>
        <fullName evidence="1">Uncharacterized protein</fullName>
    </submittedName>
</protein>
<organism evidence="1 2">
    <name type="scientific">Endocarpon pusillum</name>
    <dbReference type="NCBI Taxonomy" id="364733"/>
    <lineage>
        <taxon>Eukaryota</taxon>
        <taxon>Fungi</taxon>
        <taxon>Dikarya</taxon>
        <taxon>Ascomycota</taxon>
        <taxon>Pezizomycotina</taxon>
        <taxon>Eurotiomycetes</taxon>
        <taxon>Chaetothyriomycetidae</taxon>
        <taxon>Verrucariales</taxon>
        <taxon>Verrucariaceae</taxon>
        <taxon>Endocarpon</taxon>
    </lineage>
</organism>
<accession>A0A8H7DWZ4</accession>
<sequence>MAVTKMFVTRYEMRPVGREGRWPHLTAHKTHAVAAVEQPDQEIEVEVWAREEFESGYWTFRLEGSELIFATVVEDLA</sequence>
<evidence type="ECO:0000313" key="2">
    <source>
        <dbReference type="Proteomes" id="UP000606974"/>
    </source>
</evidence>
<proteinExistence type="predicted"/>
<dbReference type="OrthoDB" id="1470350at2759"/>
<dbReference type="Proteomes" id="UP000606974">
    <property type="component" value="Unassembled WGS sequence"/>
</dbReference>